<dbReference type="EMBL" id="LAZR01021474">
    <property type="protein sequence ID" value="KKL85198.1"/>
    <property type="molecule type" value="Genomic_DNA"/>
</dbReference>
<comment type="caution">
    <text evidence="1">The sequence shown here is derived from an EMBL/GenBank/DDBJ whole genome shotgun (WGS) entry which is preliminary data.</text>
</comment>
<organism evidence="1">
    <name type="scientific">marine sediment metagenome</name>
    <dbReference type="NCBI Taxonomy" id="412755"/>
    <lineage>
        <taxon>unclassified sequences</taxon>
        <taxon>metagenomes</taxon>
        <taxon>ecological metagenomes</taxon>
    </lineage>
</organism>
<evidence type="ECO:0000313" key="1">
    <source>
        <dbReference type="EMBL" id="KKL85198.1"/>
    </source>
</evidence>
<sequence length="107" mass="12043">MLEVHEEESPGEPMKTGTELLKELRAQSDKDEATETAYHQARSDGYTGAADLLKAWLGEADEYLRVEQKLCEKVEMQLSDGGKYNNRHYGGRAFSCGRFREVLLGTT</sequence>
<accession>A0A0F9FFW9</accession>
<name>A0A0F9FFW9_9ZZZZ</name>
<feature type="non-terminal residue" evidence="1">
    <location>
        <position position="107"/>
    </location>
</feature>
<gene>
    <name evidence="1" type="ORF">LCGC14_1957070</name>
</gene>
<proteinExistence type="predicted"/>
<reference evidence="1" key="1">
    <citation type="journal article" date="2015" name="Nature">
        <title>Complex archaea that bridge the gap between prokaryotes and eukaryotes.</title>
        <authorList>
            <person name="Spang A."/>
            <person name="Saw J.H."/>
            <person name="Jorgensen S.L."/>
            <person name="Zaremba-Niedzwiedzka K."/>
            <person name="Martijn J."/>
            <person name="Lind A.E."/>
            <person name="van Eijk R."/>
            <person name="Schleper C."/>
            <person name="Guy L."/>
            <person name="Ettema T.J."/>
        </authorList>
    </citation>
    <scope>NUCLEOTIDE SEQUENCE</scope>
</reference>
<protein>
    <submittedName>
        <fullName evidence="1">Uncharacterized protein</fullName>
    </submittedName>
</protein>
<dbReference type="AlphaFoldDB" id="A0A0F9FFW9"/>